<name>A0AA40F5I8_9PEZI</name>
<dbReference type="EMBL" id="JAUKUD010000002">
    <property type="protein sequence ID" value="KAK0751579.1"/>
    <property type="molecule type" value="Genomic_DNA"/>
</dbReference>
<sequence length="476" mass="51956">MRFAAAPLGDLRWRAPVEPPKVEGLQRANHFPPICLGINAGYPVPAQDEDCLFANVWAPSKATATSKLPVWVFIGGGGYVALTNANWNGAEVVEKSGQNIVFVNFNYRVGALGFLASERVREDGDLNVGMLDQRMLMEWVKKHIASFGGDPDHVVIHGASAGAGSVAMHLVAHGGRDDNLFVGVMAESIFFPAQPFVSELEYQFDRFVHQTGCDNTSRSDQMACLRSRPIAVLQNANTAQPFPGQSESPYPLFYWTPCVDGDFLPDLPYALINQGKIIDVPVLFGTDTDEGSVFTPATPSPSSFLSFLTSNFPLLTPNHTASVLALYSPPLPPLPGRAPWFPTASRAYGEATFICPTSFLLSAVRHSRRYAYRYNVRDDEVVAAGLGVPHLFEAAAVFGPDNIGGHAVASYKTYNRAIVDVVQGYWISFVRGLDPNLYRRRGSPRWEVWGEGRGTRMVLETGKSGMEVVGGRRGEV</sequence>
<dbReference type="Pfam" id="PF00135">
    <property type="entry name" value="COesterase"/>
    <property type="match status" value="1"/>
</dbReference>
<dbReference type="Gene3D" id="3.40.50.1820">
    <property type="entry name" value="alpha/beta hydrolase"/>
    <property type="match status" value="1"/>
</dbReference>
<dbReference type="InterPro" id="IPR002018">
    <property type="entry name" value="CarbesteraseB"/>
</dbReference>
<dbReference type="PANTHER" id="PTHR43918">
    <property type="entry name" value="ACETYLCHOLINESTERASE"/>
    <property type="match status" value="1"/>
</dbReference>
<keyword evidence="2 3" id="KW-0378">Hydrolase</keyword>
<evidence type="ECO:0000256" key="1">
    <source>
        <dbReference type="ARBA" id="ARBA00005964"/>
    </source>
</evidence>
<dbReference type="GO" id="GO:0052689">
    <property type="term" value="F:carboxylic ester hydrolase activity"/>
    <property type="evidence" value="ECO:0007669"/>
    <property type="project" value="TreeGrafter"/>
</dbReference>
<evidence type="ECO:0000256" key="3">
    <source>
        <dbReference type="RuleBase" id="RU361235"/>
    </source>
</evidence>
<comment type="caution">
    <text evidence="5">The sequence shown here is derived from an EMBL/GenBank/DDBJ whole genome shotgun (WGS) entry which is preliminary data.</text>
</comment>
<dbReference type="InterPro" id="IPR050654">
    <property type="entry name" value="AChE-related_enzymes"/>
</dbReference>
<protein>
    <recommendedName>
        <fullName evidence="3">Carboxylic ester hydrolase</fullName>
        <ecNumber evidence="3">3.1.1.-</ecNumber>
    </recommendedName>
</protein>
<evidence type="ECO:0000259" key="4">
    <source>
        <dbReference type="Pfam" id="PF00135"/>
    </source>
</evidence>
<reference evidence="5" key="1">
    <citation type="submission" date="2023-06" db="EMBL/GenBank/DDBJ databases">
        <title>Genome-scale phylogeny and comparative genomics of the fungal order Sordariales.</title>
        <authorList>
            <consortium name="Lawrence Berkeley National Laboratory"/>
            <person name="Hensen N."/>
            <person name="Bonometti L."/>
            <person name="Westerberg I."/>
            <person name="Brannstrom I.O."/>
            <person name="Guillou S."/>
            <person name="Cros-Aarteil S."/>
            <person name="Calhoun S."/>
            <person name="Haridas S."/>
            <person name="Kuo A."/>
            <person name="Mondo S."/>
            <person name="Pangilinan J."/>
            <person name="Riley R."/>
            <person name="LaButti K."/>
            <person name="Andreopoulos B."/>
            <person name="Lipzen A."/>
            <person name="Chen C."/>
            <person name="Yanf M."/>
            <person name="Daum C."/>
            <person name="Ng V."/>
            <person name="Clum A."/>
            <person name="Steindorff A."/>
            <person name="Ohm R."/>
            <person name="Martin F."/>
            <person name="Silar P."/>
            <person name="Natvig D."/>
            <person name="Lalanne C."/>
            <person name="Gautier V."/>
            <person name="Ament-velasquez S.L."/>
            <person name="Kruys A."/>
            <person name="Hutchinson M.I."/>
            <person name="Powell A.J."/>
            <person name="Barry K."/>
            <person name="Miller A.N."/>
            <person name="Grigoriev I.V."/>
            <person name="Debuchy R."/>
            <person name="Gladieux P."/>
            <person name="Thoren M.H."/>
            <person name="Johannesson H."/>
        </authorList>
    </citation>
    <scope>NUCLEOTIDE SEQUENCE</scope>
    <source>
        <strain evidence="5">SMH3187-1</strain>
    </source>
</reference>
<comment type="similarity">
    <text evidence="1 3">Belongs to the type-B carboxylesterase/lipase family.</text>
</comment>
<proteinExistence type="inferred from homology"/>
<accession>A0AA40F5I8</accession>
<dbReference type="AlphaFoldDB" id="A0AA40F5I8"/>
<dbReference type="Proteomes" id="UP001172155">
    <property type="component" value="Unassembled WGS sequence"/>
</dbReference>
<dbReference type="PANTHER" id="PTHR43918:SF4">
    <property type="entry name" value="CARBOXYLIC ESTER HYDROLASE"/>
    <property type="match status" value="1"/>
</dbReference>
<evidence type="ECO:0000313" key="6">
    <source>
        <dbReference type="Proteomes" id="UP001172155"/>
    </source>
</evidence>
<evidence type="ECO:0000256" key="2">
    <source>
        <dbReference type="ARBA" id="ARBA00022801"/>
    </source>
</evidence>
<dbReference type="SUPFAM" id="SSF53474">
    <property type="entry name" value="alpha/beta-Hydrolases"/>
    <property type="match status" value="1"/>
</dbReference>
<gene>
    <name evidence="5" type="ORF">B0T18DRAFT_426201</name>
</gene>
<dbReference type="PROSITE" id="PS00122">
    <property type="entry name" value="CARBOXYLESTERASE_B_1"/>
    <property type="match status" value="1"/>
</dbReference>
<dbReference type="InterPro" id="IPR019826">
    <property type="entry name" value="Carboxylesterase_B_AS"/>
</dbReference>
<keyword evidence="6" id="KW-1185">Reference proteome</keyword>
<evidence type="ECO:0000313" key="5">
    <source>
        <dbReference type="EMBL" id="KAK0751579.1"/>
    </source>
</evidence>
<dbReference type="InterPro" id="IPR029058">
    <property type="entry name" value="AB_hydrolase_fold"/>
</dbReference>
<dbReference type="EC" id="3.1.1.-" evidence="3"/>
<feature type="domain" description="Carboxylesterase type B" evidence="4">
    <location>
        <begin position="1"/>
        <end position="456"/>
    </location>
</feature>
<organism evidence="5 6">
    <name type="scientific">Schizothecium vesticola</name>
    <dbReference type="NCBI Taxonomy" id="314040"/>
    <lineage>
        <taxon>Eukaryota</taxon>
        <taxon>Fungi</taxon>
        <taxon>Dikarya</taxon>
        <taxon>Ascomycota</taxon>
        <taxon>Pezizomycotina</taxon>
        <taxon>Sordariomycetes</taxon>
        <taxon>Sordariomycetidae</taxon>
        <taxon>Sordariales</taxon>
        <taxon>Schizotheciaceae</taxon>
        <taxon>Schizothecium</taxon>
    </lineage>
</organism>